<evidence type="ECO:0000256" key="8">
    <source>
        <dbReference type="ARBA" id="ARBA00023015"/>
    </source>
</evidence>
<feature type="binding site" evidence="12">
    <location>
        <position position="56"/>
    </location>
    <ligand>
        <name>[4Fe-4S] cluster</name>
        <dbReference type="ChEBI" id="CHEBI:49883"/>
    </ligand>
</feature>
<dbReference type="PROSITE" id="PS51674">
    <property type="entry name" value="4FE4S_WBL"/>
    <property type="match status" value="1"/>
</dbReference>
<evidence type="ECO:0000256" key="11">
    <source>
        <dbReference type="ARBA" id="ARBA00023163"/>
    </source>
</evidence>
<dbReference type="OrthoDB" id="4954884at2"/>
<gene>
    <name evidence="12" type="primary">whiB</name>
    <name evidence="14" type="ORF">SAMN05443575_1160</name>
</gene>
<protein>
    <recommendedName>
        <fullName evidence="12">Transcriptional regulator WhiB</fullName>
    </recommendedName>
</protein>
<keyword evidence="5 12" id="KW-0479">Metal-binding</keyword>
<sequence>MGEIRRLPELREGDWDWQMSAACRGQDTATFYHPENERGPSRARREMQAKAVCSGCPVVQSCLRWALAAREPYGVWGGLSVEERERLITARSA</sequence>
<keyword evidence="7 12" id="KW-0411">Iron-sulfur</keyword>
<dbReference type="PANTHER" id="PTHR38839:SF5">
    <property type="entry name" value="TRANSCRIPTIONAL REGULATOR WHID"/>
    <property type="match status" value="1"/>
</dbReference>
<evidence type="ECO:0000259" key="13">
    <source>
        <dbReference type="PROSITE" id="PS51674"/>
    </source>
</evidence>
<keyword evidence="4 12" id="KW-0963">Cytoplasm</keyword>
<dbReference type="HAMAP" id="MF_01479">
    <property type="entry name" value="WhiB"/>
    <property type="match status" value="1"/>
</dbReference>
<dbReference type="GO" id="GO:0045454">
    <property type="term" value="P:cell redox homeostasis"/>
    <property type="evidence" value="ECO:0007669"/>
    <property type="project" value="TreeGrafter"/>
</dbReference>
<evidence type="ECO:0000256" key="10">
    <source>
        <dbReference type="ARBA" id="ARBA00023157"/>
    </source>
</evidence>
<keyword evidence="11 12" id="KW-0804">Transcription</keyword>
<feature type="domain" description="4Fe-4S Wbl-type" evidence="13">
    <location>
        <begin position="22"/>
        <end position="86"/>
    </location>
</feature>
<evidence type="ECO:0000256" key="3">
    <source>
        <dbReference type="ARBA" id="ARBA00022485"/>
    </source>
</evidence>
<comment type="similarity">
    <text evidence="2 12">Belongs to the WhiB family.</text>
</comment>
<dbReference type="InterPro" id="IPR034768">
    <property type="entry name" value="4FE4S_WBL"/>
</dbReference>
<dbReference type="GO" id="GO:0047134">
    <property type="term" value="F:protein-disulfide reductase [NAD(P)H] activity"/>
    <property type="evidence" value="ECO:0007669"/>
    <property type="project" value="TreeGrafter"/>
</dbReference>
<keyword evidence="8 12" id="KW-0805">Transcription regulation</keyword>
<dbReference type="STRING" id="1206085.SAMN05443575_1160"/>
<evidence type="ECO:0000256" key="12">
    <source>
        <dbReference type="HAMAP-Rule" id="MF_01479"/>
    </source>
</evidence>
<keyword evidence="10 12" id="KW-1015">Disulfide bond</keyword>
<keyword evidence="15" id="KW-1185">Reference proteome</keyword>
<name>A0A1M5GFK0_9ACTN</name>
<dbReference type="GO" id="GO:0051539">
    <property type="term" value="F:4 iron, 4 sulfur cluster binding"/>
    <property type="evidence" value="ECO:0007669"/>
    <property type="project" value="UniProtKB-UniRule"/>
</dbReference>
<keyword evidence="9 12" id="KW-0238">DNA-binding</keyword>
<evidence type="ECO:0000256" key="7">
    <source>
        <dbReference type="ARBA" id="ARBA00023014"/>
    </source>
</evidence>
<dbReference type="Pfam" id="PF02467">
    <property type="entry name" value="Whib"/>
    <property type="match status" value="1"/>
</dbReference>
<proteinExistence type="inferred from homology"/>
<evidence type="ECO:0000256" key="4">
    <source>
        <dbReference type="ARBA" id="ARBA00022490"/>
    </source>
</evidence>
<evidence type="ECO:0000256" key="2">
    <source>
        <dbReference type="ARBA" id="ARBA00006597"/>
    </source>
</evidence>
<dbReference type="AlphaFoldDB" id="A0A1M5GFK0"/>
<dbReference type="RefSeq" id="WP_073387442.1">
    <property type="nucleotide sequence ID" value="NZ_FQVU01000002.1"/>
</dbReference>
<keyword evidence="3 12" id="KW-0004">4Fe-4S</keyword>
<evidence type="ECO:0000256" key="9">
    <source>
        <dbReference type="ARBA" id="ARBA00023125"/>
    </source>
</evidence>
<accession>A0A1M5GFK0</accession>
<evidence type="ECO:0000313" key="14">
    <source>
        <dbReference type="EMBL" id="SHG02504.1"/>
    </source>
</evidence>
<comment type="function">
    <text evidence="12">Acts as a transcriptional regulator. Probably redox-responsive. The apo- but not holo-form probably binds DNA.</text>
</comment>
<keyword evidence="6 12" id="KW-0408">Iron</keyword>
<feature type="binding site" evidence="12">
    <location>
        <position position="53"/>
    </location>
    <ligand>
        <name>[4Fe-4S] cluster</name>
        <dbReference type="ChEBI" id="CHEBI:49883"/>
    </ligand>
</feature>
<dbReference type="GO" id="GO:0003677">
    <property type="term" value="F:DNA binding"/>
    <property type="evidence" value="ECO:0007669"/>
    <property type="project" value="UniProtKB-UniRule"/>
</dbReference>
<dbReference type="Proteomes" id="UP000186132">
    <property type="component" value="Unassembled WGS sequence"/>
</dbReference>
<dbReference type="GO" id="GO:0045892">
    <property type="term" value="P:negative regulation of DNA-templated transcription"/>
    <property type="evidence" value="ECO:0007669"/>
    <property type="project" value="TreeGrafter"/>
</dbReference>
<evidence type="ECO:0000256" key="1">
    <source>
        <dbReference type="ARBA" id="ARBA00004496"/>
    </source>
</evidence>
<dbReference type="GO" id="GO:0046872">
    <property type="term" value="F:metal ion binding"/>
    <property type="evidence" value="ECO:0007669"/>
    <property type="project" value="UniProtKB-KW"/>
</dbReference>
<evidence type="ECO:0000256" key="6">
    <source>
        <dbReference type="ARBA" id="ARBA00023004"/>
    </source>
</evidence>
<reference evidence="14 15" key="1">
    <citation type="submission" date="2016-11" db="EMBL/GenBank/DDBJ databases">
        <authorList>
            <person name="Jaros S."/>
            <person name="Januszkiewicz K."/>
            <person name="Wedrychowicz H."/>
        </authorList>
    </citation>
    <scope>NUCLEOTIDE SEQUENCE [LARGE SCALE GENOMIC DNA]</scope>
    <source>
        <strain evidence="14 15">DSM 45627</strain>
    </source>
</reference>
<feature type="binding site" evidence="12">
    <location>
        <position position="23"/>
    </location>
    <ligand>
        <name>[4Fe-4S] cluster</name>
        <dbReference type="ChEBI" id="CHEBI:49883"/>
    </ligand>
</feature>
<comment type="PTM">
    <text evidence="12">The Fe-S cluster can be nitrosylated by nitric oxide (NO).</text>
</comment>
<comment type="PTM">
    <text evidence="12">Upon Fe-S cluster removal intramolecular disulfide bonds are formed.</text>
</comment>
<evidence type="ECO:0000313" key="15">
    <source>
        <dbReference type="Proteomes" id="UP000186132"/>
    </source>
</evidence>
<evidence type="ECO:0000256" key="5">
    <source>
        <dbReference type="ARBA" id="ARBA00022723"/>
    </source>
</evidence>
<dbReference type="InterPro" id="IPR003482">
    <property type="entry name" value="Whib"/>
</dbReference>
<dbReference type="EMBL" id="FQVU01000002">
    <property type="protein sequence ID" value="SHG02504.1"/>
    <property type="molecule type" value="Genomic_DNA"/>
</dbReference>
<dbReference type="GO" id="GO:0005737">
    <property type="term" value="C:cytoplasm"/>
    <property type="evidence" value="ECO:0007669"/>
    <property type="project" value="UniProtKB-SubCell"/>
</dbReference>
<dbReference type="PANTHER" id="PTHR38839">
    <property type="entry name" value="TRANSCRIPTIONAL REGULATOR WHID-RELATED"/>
    <property type="match status" value="1"/>
</dbReference>
<feature type="binding site" evidence="12">
    <location>
        <position position="62"/>
    </location>
    <ligand>
        <name>[4Fe-4S] cluster</name>
        <dbReference type="ChEBI" id="CHEBI:49883"/>
    </ligand>
</feature>
<comment type="cofactor">
    <cofactor evidence="12">
        <name>[4Fe-4S] cluster</name>
        <dbReference type="ChEBI" id="CHEBI:49883"/>
    </cofactor>
    <text evidence="12">Binds 1 [4Fe-4S] cluster per subunit. Following nitrosylation of the [4Fe-4S] cluster binds 1 [4Fe-8(NO)] cluster per subunit.</text>
</comment>
<dbReference type="GO" id="GO:0035731">
    <property type="term" value="F:dinitrosyl-iron complex binding"/>
    <property type="evidence" value="ECO:0007669"/>
    <property type="project" value="UniProtKB-UniRule"/>
</dbReference>
<comment type="subcellular location">
    <subcellularLocation>
        <location evidence="1 12">Cytoplasm</location>
    </subcellularLocation>
</comment>
<organism evidence="14 15">
    <name type="scientific">Jatrophihabitans endophyticus</name>
    <dbReference type="NCBI Taxonomy" id="1206085"/>
    <lineage>
        <taxon>Bacteria</taxon>
        <taxon>Bacillati</taxon>
        <taxon>Actinomycetota</taxon>
        <taxon>Actinomycetes</taxon>
        <taxon>Jatrophihabitantales</taxon>
        <taxon>Jatrophihabitantaceae</taxon>
        <taxon>Jatrophihabitans</taxon>
    </lineage>
</organism>